<gene>
    <name evidence="3" type="ORF">BCR33DRAFT_694385</name>
</gene>
<feature type="binding site" evidence="2">
    <location>
        <position position="112"/>
    </location>
    <ligand>
        <name>a divalent metal cation</name>
        <dbReference type="ChEBI" id="CHEBI:60240"/>
        <label>1</label>
    </ligand>
</feature>
<dbReference type="Proteomes" id="UP000193642">
    <property type="component" value="Unassembled WGS sequence"/>
</dbReference>
<dbReference type="GO" id="GO:0046872">
    <property type="term" value="F:metal ion binding"/>
    <property type="evidence" value="ECO:0007669"/>
    <property type="project" value="UniProtKB-KW"/>
</dbReference>
<feature type="binding site" evidence="2">
    <location>
        <position position="248"/>
    </location>
    <ligand>
        <name>a divalent metal cation</name>
        <dbReference type="ChEBI" id="CHEBI:60240"/>
        <label>1</label>
    </ligand>
</feature>
<dbReference type="STRING" id="329046.A0A1Y2CXA5"/>
<dbReference type="SUPFAM" id="SSF102705">
    <property type="entry name" value="NIF3 (NGG1p interacting factor 3)-like"/>
    <property type="match status" value="1"/>
</dbReference>
<dbReference type="NCBIfam" id="TIGR00486">
    <property type="entry name" value="YbgI_SA1388"/>
    <property type="match status" value="1"/>
</dbReference>
<evidence type="ECO:0000313" key="3">
    <source>
        <dbReference type="EMBL" id="ORY51607.1"/>
    </source>
</evidence>
<dbReference type="EMBL" id="MCGO01000005">
    <property type="protein sequence ID" value="ORY51607.1"/>
    <property type="molecule type" value="Genomic_DNA"/>
</dbReference>
<keyword evidence="4" id="KW-1185">Reference proteome</keyword>
<dbReference type="InterPro" id="IPR002678">
    <property type="entry name" value="DUF34/NIF3"/>
</dbReference>
<evidence type="ECO:0000313" key="4">
    <source>
        <dbReference type="Proteomes" id="UP000193642"/>
    </source>
</evidence>
<dbReference type="AlphaFoldDB" id="A0A1Y2CXA5"/>
<keyword evidence="2" id="KW-0479">Metal-binding</keyword>
<evidence type="ECO:0000256" key="1">
    <source>
        <dbReference type="ARBA" id="ARBA00006964"/>
    </source>
</evidence>
<dbReference type="PANTHER" id="PTHR13799">
    <property type="entry name" value="NGG1 INTERACTING FACTOR 3"/>
    <property type="match status" value="1"/>
</dbReference>
<comment type="caution">
    <text evidence="3">The sequence shown here is derived from an EMBL/GenBank/DDBJ whole genome shotgun (WGS) entry which is preliminary data.</text>
</comment>
<dbReference type="FunFam" id="3.40.1390.30:FF:000001">
    <property type="entry name" value="GTP cyclohydrolase 1 type 2"/>
    <property type="match status" value="1"/>
</dbReference>
<sequence length="292" mass="31171">MSKTTPLLTRVSNALFGRIAPTGLAEPWDNVGLLIEAPVPRAGGNKVFLTIDLTLTTLEEALADPHTGVIIAYHPPLFSSFKRLTTADVKQRIALLCAAHGVSVLSPHTALDTCAGGLNDWLAEAFPSHKCAPISELDDRRKEIAASLGQAKTAGVGRLVTLNQAASLYDLIQAIKKHLNLPHVRLALPEGKTDPRDVSIKTIAICAGSGNSVCSKAKKADLYFTGEMGHHEVMDATSKGTAVVLCEHSNTERGYLSQVLQQKMQELLNGDGSAENVEVVVSKRDSDPLVIV</sequence>
<proteinExistence type="inferred from homology"/>
<evidence type="ECO:0000256" key="2">
    <source>
        <dbReference type="PIRSR" id="PIRSR602678-1"/>
    </source>
</evidence>
<dbReference type="InterPro" id="IPR036069">
    <property type="entry name" value="DUF34/NIF3_sf"/>
</dbReference>
<dbReference type="OrthoDB" id="3345469at2759"/>
<reference evidence="3 4" key="1">
    <citation type="submission" date="2016-07" db="EMBL/GenBank/DDBJ databases">
        <title>Pervasive Adenine N6-methylation of Active Genes in Fungi.</title>
        <authorList>
            <consortium name="DOE Joint Genome Institute"/>
            <person name="Mondo S.J."/>
            <person name="Dannebaum R.O."/>
            <person name="Kuo R.C."/>
            <person name="Labutti K."/>
            <person name="Haridas S."/>
            <person name="Kuo A."/>
            <person name="Salamov A."/>
            <person name="Ahrendt S.R."/>
            <person name="Lipzen A."/>
            <person name="Sullivan W."/>
            <person name="Andreopoulos W.B."/>
            <person name="Clum A."/>
            <person name="Lindquist E."/>
            <person name="Daum C."/>
            <person name="Ramamoorthy G.K."/>
            <person name="Gryganskyi A."/>
            <person name="Culley D."/>
            <person name="Magnuson J.K."/>
            <person name="James T.Y."/>
            <person name="O'Malley M.A."/>
            <person name="Stajich J.E."/>
            <person name="Spatafora J.W."/>
            <person name="Visel A."/>
            <person name="Grigoriev I.V."/>
        </authorList>
    </citation>
    <scope>NUCLEOTIDE SEQUENCE [LARGE SCALE GENOMIC DNA]</scope>
    <source>
        <strain evidence="3 4">JEL800</strain>
    </source>
</reference>
<name>A0A1Y2CXA5_9FUNG</name>
<dbReference type="PANTHER" id="PTHR13799:SF13">
    <property type="entry name" value="NIF3-LIKE PROTEIN 1"/>
    <property type="match status" value="1"/>
</dbReference>
<dbReference type="Gene3D" id="3.40.1390.30">
    <property type="entry name" value="NIF3 (NGG1p interacting factor 3)-like"/>
    <property type="match status" value="1"/>
</dbReference>
<dbReference type="GO" id="GO:0005739">
    <property type="term" value="C:mitochondrion"/>
    <property type="evidence" value="ECO:0007669"/>
    <property type="project" value="EnsemblFungi"/>
</dbReference>
<dbReference type="Pfam" id="PF01784">
    <property type="entry name" value="DUF34_NIF3"/>
    <property type="match status" value="1"/>
</dbReference>
<comment type="similarity">
    <text evidence="1">Belongs to the GTP cyclohydrolase I type 2/NIF3 family.</text>
</comment>
<protein>
    <submittedName>
        <fullName evidence="3">NGG1p interacting factor 3</fullName>
    </submittedName>
</protein>
<feature type="binding site" evidence="2">
    <location>
        <position position="74"/>
    </location>
    <ligand>
        <name>a divalent metal cation</name>
        <dbReference type="ChEBI" id="CHEBI:60240"/>
        <label>1</label>
    </ligand>
</feature>
<organism evidence="3 4">
    <name type="scientific">Rhizoclosmatium globosum</name>
    <dbReference type="NCBI Taxonomy" id="329046"/>
    <lineage>
        <taxon>Eukaryota</taxon>
        <taxon>Fungi</taxon>
        <taxon>Fungi incertae sedis</taxon>
        <taxon>Chytridiomycota</taxon>
        <taxon>Chytridiomycota incertae sedis</taxon>
        <taxon>Chytridiomycetes</taxon>
        <taxon>Chytridiales</taxon>
        <taxon>Chytriomycetaceae</taxon>
        <taxon>Rhizoclosmatium</taxon>
    </lineage>
</organism>
<accession>A0A1Y2CXA5</accession>
<feature type="binding site" evidence="2">
    <location>
        <position position="252"/>
    </location>
    <ligand>
        <name>a divalent metal cation</name>
        <dbReference type="ChEBI" id="CHEBI:60240"/>
        <label>1</label>
    </ligand>
</feature>